<evidence type="ECO:0000313" key="12">
    <source>
        <dbReference type="Proteomes" id="UP001527882"/>
    </source>
</evidence>
<organism evidence="11 12">
    <name type="scientific">Paenibacillus gyeongsangnamensis</name>
    <dbReference type="NCBI Taxonomy" id="3388067"/>
    <lineage>
        <taxon>Bacteria</taxon>
        <taxon>Bacillati</taxon>
        <taxon>Bacillota</taxon>
        <taxon>Bacilli</taxon>
        <taxon>Bacillales</taxon>
        <taxon>Paenibacillaceae</taxon>
        <taxon>Paenibacillus</taxon>
    </lineage>
</organism>
<dbReference type="InterPro" id="IPR008844">
    <property type="entry name" value="Spore_GerAC-like"/>
</dbReference>
<comment type="caution">
    <text evidence="11">The sequence shown here is derived from an EMBL/GenBank/DDBJ whole genome shotgun (WGS) entry which is preliminary data.</text>
</comment>
<keyword evidence="6" id="KW-0564">Palmitate</keyword>
<proteinExistence type="inferred from homology"/>
<dbReference type="PANTHER" id="PTHR35789:SF1">
    <property type="entry name" value="SPORE GERMINATION PROTEIN B3"/>
    <property type="match status" value="1"/>
</dbReference>
<keyword evidence="8" id="KW-1133">Transmembrane helix</keyword>
<evidence type="ECO:0000256" key="6">
    <source>
        <dbReference type="ARBA" id="ARBA00023139"/>
    </source>
</evidence>
<sequence>MGVPARNLEKNKETGWIAVRLRPFAFILALAACCFVTGCWNRVELNELAITSATSFDKIDDKTWEISYQVVIPSAISAGTGTSGGGGGPSLPVIVYSTKGPTIREAISNSYRESSRKLFFAHNRVFIISEKVAREGLDQIIDLYLRNPDARETVNILVTSGKAKHILEQLTHIEKIPGEAIQKVISIESRNASILPNIMVYELAQATLGESKSAVIPEIYLSGGVRADNMDELKRTHLGSAMKLGRLAVLKEGKMVGWLSKEEALGVSFMSGKFKSGNITFACSPESDGSEKTNVRLLTSTTKLTPKLENGKLTMGINIKGTGILQETNCSLDLNKPANIAQLENGLRQELQKIIEASWKKTKDMKVDVMGFGEAVHHKYPKEWKKMKKDWSSVLASATIELHIKSSIVHVGLSNKSFKLLNRKEGGD</sequence>
<keyword evidence="8" id="KW-0812">Transmembrane</keyword>
<comment type="subcellular location">
    <subcellularLocation>
        <location evidence="1">Membrane</location>
        <topology evidence="1">Lipid-anchor</topology>
    </subcellularLocation>
</comment>
<dbReference type="RefSeq" id="WP_269881325.1">
    <property type="nucleotide sequence ID" value="NZ_JAQAGZ010000006.1"/>
</dbReference>
<dbReference type="Pfam" id="PF25198">
    <property type="entry name" value="Spore_GerAC_N"/>
    <property type="match status" value="1"/>
</dbReference>
<evidence type="ECO:0000256" key="3">
    <source>
        <dbReference type="ARBA" id="ARBA00022544"/>
    </source>
</evidence>
<keyword evidence="12" id="KW-1185">Reference proteome</keyword>
<dbReference type="InterPro" id="IPR038501">
    <property type="entry name" value="Spore_GerAC_C_sf"/>
</dbReference>
<feature type="domain" description="Spore germination GerAC-like C-terminal" evidence="9">
    <location>
        <begin position="247"/>
        <end position="412"/>
    </location>
</feature>
<evidence type="ECO:0000259" key="10">
    <source>
        <dbReference type="Pfam" id="PF25198"/>
    </source>
</evidence>
<dbReference type="InterPro" id="IPR046953">
    <property type="entry name" value="Spore_GerAC-like_C"/>
</dbReference>
<dbReference type="Gene3D" id="3.30.300.210">
    <property type="entry name" value="Nutrient germinant receptor protein C, domain 3"/>
    <property type="match status" value="1"/>
</dbReference>
<dbReference type="PANTHER" id="PTHR35789">
    <property type="entry name" value="SPORE GERMINATION PROTEIN B3"/>
    <property type="match status" value="1"/>
</dbReference>
<keyword evidence="3" id="KW-0309">Germination</keyword>
<dbReference type="NCBIfam" id="TIGR02887">
    <property type="entry name" value="spore_ger_x_C"/>
    <property type="match status" value="1"/>
</dbReference>
<protein>
    <submittedName>
        <fullName evidence="11">Ger(X)C family spore germination protein</fullName>
    </submittedName>
</protein>
<dbReference type="EMBL" id="JAQAGZ010000006">
    <property type="protein sequence ID" value="MCZ8512864.1"/>
    <property type="molecule type" value="Genomic_DNA"/>
</dbReference>
<keyword evidence="4" id="KW-0732">Signal</keyword>
<feature type="domain" description="Spore germination protein N-terminal" evidence="10">
    <location>
        <begin position="41"/>
        <end position="219"/>
    </location>
</feature>
<evidence type="ECO:0000256" key="7">
    <source>
        <dbReference type="ARBA" id="ARBA00023288"/>
    </source>
</evidence>
<keyword evidence="5 8" id="KW-0472">Membrane</keyword>
<name>A0ABT4Q7R0_9BACL</name>
<evidence type="ECO:0000256" key="8">
    <source>
        <dbReference type="SAM" id="Phobius"/>
    </source>
</evidence>
<comment type="similarity">
    <text evidence="2">Belongs to the GerABKC lipoprotein family.</text>
</comment>
<keyword evidence="7" id="KW-0449">Lipoprotein</keyword>
<gene>
    <name evidence="11" type="ORF">O9H85_10635</name>
</gene>
<dbReference type="InterPro" id="IPR057336">
    <property type="entry name" value="GerAC_N"/>
</dbReference>
<evidence type="ECO:0000256" key="1">
    <source>
        <dbReference type="ARBA" id="ARBA00004635"/>
    </source>
</evidence>
<accession>A0ABT4Q7R0</accession>
<evidence type="ECO:0000313" key="11">
    <source>
        <dbReference type="EMBL" id="MCZ8512864.1"/>
    </source>
</evidence>
<feature type="transmembrane region" description="Helical" evidence="8">
    <location>
        <begin position="21"/>
        <end position="43"/>
    </location>
</feature>
<reference evidence="11 12" key="1">
    <citation type="submission" date="2022-12" db="EMBL/GenBank/DDBJ databases">
        <title>Draft genome sequence of Paenibacillus sp. dW9.</title>
        <authorList>
            <person name="Choi E.-W."/>
            <person name="Kim D.-U."/>
        </authorList>
    </citation>
    <scope>NUCLEOTIDE SEQUENCE [LARGE SCALE GENOMIC DNA]</scope>
    <source>
        <strain evidence="12">dW9</strain>
    </source>
</reference>
<dbReference type="Pfam" id="PF05504">
    <property type="entry name" value="Spore_GerAC"/>
    <property type="match status" value="1"/>
</dbReference>
<evidence type="ECO:0000256" key="5">
    <source>
        <dbReference type="ARBA" id="ARBA00023136"/>
    </source>
</evidence>
<evidence type="ECO:0000259" key="9">
    <source>
        <dbReference type="Pfam" id="PF05504"/>
    </source>
</evidence>
<evidence type="ECO:0000256" key="4">
    <source>
        <dbReference type="ARBA" id="ARBA00022729"/>
    </source>
</evidence>
<dbReference type="Proteomes" id="UP001527882">
    <property type="component" value="Unassembled WGS sequence"/>
</dbReference>
<evidence type="ECO:0000256" key="2">
    <source>
        <dbReference type="ARBA" id="ARBA00007886"/>
    </source>
</evidence>
<dbReference type="PROSITE" id="PS51257">
    <property type="entry name" value="PROKAR_LIPOPROTEIN"/>
    <property type="match status" value="1"/>
</dbReference>